<dbReference type="EMBL" id="CAVLGL010000148">
    <property type="protein sequence ID" value="CAK1603712.1"/>
    <property type="molecule type" value="Genomic_DNA"/>
</dbReference>
<feature type="signal peptide" evidence="1">
    <location>
        <begin position="1"/>
        <end position="29"/>
    </location>
</feature>
<dbReference type="AlphaFoldDB" id="A0AAV1MAQ7"/>
<proteinExistence type="predicted"/>
<sequence length="144" mass="15728">MSSRLPSSQLAAFYISVMLLAMFTGPAIALNFDQYQTETSKGAACAAENKILGPFYIPNNQCSGAIYDLSKHCERLELVKVTVLDYAHVKIKIDDALRSVSIERAPNLLGDCPGRAMVRAALACGPSVPSRRRPNDKEYILPPL</sequence>
<keyword evidence="3" id="KW-1185">Reference proteome</keyword>
<name>A0AAV1MAQ7_9NEOP</name>
<accession>A0AAV1MAQ7</accession>
<protein>
    <submittedName>
        <fullName evidence="2">Uncharacterized protein</fullName>
    </submittedName>
</protein>
<feature type="chain" id="PRO_5043438289" evidence="1">
    <location>
        <begin position="30"/>
        <end position="144"/>
    </location>
</feature>
<organism evidence="2 3">
    <name type="scientific">Parnassius mnemosyne</name>
    <name type="common">clouded apollo</name>
    <dbReference type="NCBI Taxonomy" id="213953"/>
    <lineage>
        <taxon>Eukaryota</taxon>
        <taxon>Metazoa</taxon>
        <taxon>Ecdysozoa</taxon>
        <taxon>Arthropoda</taxon>
        <taxon>Hexapoda</taxon>
        <taxon>Insecta</taxon>
        <taxon>Pterygota</taxon>
        <taxon>Neoptera</taxon>
        <taxon>Endopterygota</taxon>
        <taxon>Lepidoptera</taxon>
        <taxon>Glossata</taxon>
        <taxon>Ditrysia</taxon>
        <taxon>Papilionoidea</taxon>
        <taxon>Papilionidae</taxon>
        <taxon>Parnassiinae</taxon>
        <taxon>Parnassini</taxon>
        <taxon>Parnassius</taxon>
        <taxon>Driopa</taxon>
    </lineage>
</organism>
<reference evidence="2 3" key="1">
    <citation type="submission" date="2023-11" db="EMBL/GenBank/DDBJ databases">
        <authorList>
            <person name="Hedman E."/>
            <person name="Englund M."/>
            <person name="Stromberg M."/>
            <person name="Nyberg Akerstrom W."/>
            <person name="Nylinder S."/>
            <person name="Jareborg N."/>
            <person name="Kallberg Y."/>
            <person name="Kronander E."/>
        </authorList>
    </citation>
    <scope>NUCLEOTIDE SEQUENCE [LARGE SCALE GENOMIC DNA]</scope>
</reference>
<gene>
    <name evidence="2" type="ORF">PARMNEM_LOCUS22031</name>
</gene>
<keyword evidence="1" id="KW-0732">Signal</keyword>
<comment type="caution">
    <text evidence="2">The sequence shown here is derived from an EMBL/GenBank/DDBJ whole genome shotgun (WGS) entry which is preliminary data.</text>
</comment>
<evidence type="ECO:0000256" key="1">
    <source>
        <dbReference type="SAM" id="SignalP"/>
    </source>
</evidence>
<evidence type="ECO:0000313" key="2">
    <source>
        <dbReference type="EMBL" id="CAK1603712.1"/>
    </source>
</evidence>
<evidence type="ECO:0000313" key="3">
    <source>
        <dbReference type="Proteomes" id="UP001314205"/>
    </source>
</evidence>
<dbReference type="Proteomes" id="UP001314205">
    <property type="component" value="Unassembled WGS sequence"/>
</dbReference>